<dbReference type="SUPFAM" id="SSF50022">
    <property type="entry name" value="ISP domain"/>
    <property type="match status" value="1"/>
</dbReference>
<dbReference type="Proteomes" id="UP001208570">
    <property type="component" value="Unassembled WGS sequence"/>
</dbReference>
<keyword evidence="7" id="KW-1185">Reference proteome</keyword>
<accession>A0AAD9KD08</accession>
<keyword evidence="1" id="KW-0001">2Fe-2S</keyword>
<dbReference type="GO" id="GO:0051537">
    <property type="term" value="F:2 iron, 2 sulfur cluster binding"/>
    <property type="evidence" value="ECO:0007669"/>
    <property type="project" value="UniProtKB-KW"/>
</dbReference>
<keyword evidence="4" id="KW-0411">Iron-sulfur</keyword>
<feature type="domain" description="Rieske" evidence="5">
    <location>
        <begin position="6"/>
        <end position="106"/>
    </location>
</feature>
<comment type="caution">
    <text evidence="6">The sequence shown here is derived from an EMBL/GenBank/DDBJ whole genome shotgun (WGS) entry which is preliminary data.</text>
</comment>
<evidence type="ECO:0000259" key="5">
    <source>
        <dbReference type="PROSITE" id="PS51296"/>
    </source>
</evidence>
<keyword evidence="2" id="KW-0479">Metal-binding</keyword>
<evidence type="ECO:0000256" key="4">
    <source>
        <dbReference type="ARBA" id="ARBA00023014"/>
    </source>
</evidence>
<protein>
    <recommendedName>
        <fullName evidence="5">Rieske domain-containing protein</fullName>
    </recommendedName>
</protein>
<proteinExistence type="predicted"/>
<keyword evidence="3" id="KW-0408">Iron</keyword>
<dbReference type="InterPro" id="IPR054716">
    <property type="entry name" value="Sol_Rieske_ferrdox_dom"/>
</dbReference>
<name>A0AAD9KD08_9ANNE</name>
<evidence type="ECO:0000313" key="6">
    <source>
        <dbReference type="EMBL" id="KAK2168902.1"/>
    </source>
</evidence>
<dbReference type="PANTHER" id="PTHR21496">
    <property type="entry name" value="FERREDOXIN-RELATED"/>
    <property type="match status" value="1"/>
</dbReference>
<sequence length="120" mass="13830">MATEQWQHIGSEETLKTKPCNRLHAEDDKRYDLVLVYVRGQFYAMEAWCSHAGGPLFKGDIEDFNGRPHIQCPWHGYLFDAETGKNQLGIKQEMFPTKVENGQVYVQYRCALCTSPFPKS</sequence>
<evidence type="ECO:0000256" key="1">
    <source>
        <dbReference type="ARBA" id="ARBA00022714"/>
    </source>
</evidence>
<dbReference type="AlphaFoldDB" id="A0AAD9KD08"/>
<dbReference type="InterPro" id="IPR036922">
    <property type="entry name" value="Rieske_2Fe-2S_sf"/>
</dbReference>
<reference evidence="6" key="1">
    <citation type="journal article" date="2023" name="Mol. Biol. Evol.">
        <title>Third-Generation Sequencing Reveals the Adaptive Role of the Epigenome in Three Deep-Sea Polychaetes.</title>
        <authorList>
            <person name="Perez M."/>
            <person name="Aroh O."/>
            <person name="Sun Y."/>
            <person name="Lan Y."/>
            <person name="Juniper S.K."/>
            <person name="Young C.R."/>
            <person name="Angers B."/>
            <person name="Qian P.Y."/>
        </authorList>
    </citation>
    <scope>NUCLEOTIDE SEQUENCE</scope>
    <source>
        <strain evidence="6">P08H-3</strain>
    </source>
</reference>
<dbReference type="GO" id="GO:0046872">
    <property type="term" value="F:metal ion binding"/>
    <property type="evidence" value="ECO:0007669"/>
    <property type="project" value="UniProtKB-KW"/>
</dbReference>
<dbReference type="Gene3D" id="2.102.10.10">
    <property type="entry name" value="Rieske [2Fe-2S] iron-sulphur domain"/>
    <property type="match status" value="1"/>
</dbReference>
<dbReference type="EMBL" id="JAODUP010000013">
    <property type="protein sequence ID" value="KAK2168902.1"/>
    <property type="molecule type" value="Genomic_DNA"/>
</dbReference>
<evidence type="ECO:0000313" key="7">
    <source>
        <dbReference type="Proteomes" id="UP001208570"/>
    </source>
</evidence>
<dbReference type="PANTHER" id="PTHR21496:SF19">
    <property type="entry name" value="SI:CH211-212D10.2"/>
    <property type="match status" value="1"/>
</dbReference>
<dbReference type="PROSITE" id="PS51296">
    <property type="entry name" value="RIESKE"/>
    <property type="match status" value="1"/>
</dbReference>
<evidence type="ECO:0000256" key="2">
    <source>
        <dbReference type="ARBA" id="ARBA00022723"/>
    </source>
</evidence>
<evidence type="ECO:0000256" key="3">
    <source>
        <dbReference type="ARBA" id="ARBA00023004"/>
    </source>
</evidence>
<dbReference type="InterPro" id="IPR017941">
    <property type="entry name" value="Rieske_2Fe-2S"/>
</dbReference>
<dbReference type="Pfam" id="PF22543">
    <property type="entry name" value="Rieske_4"/>
    <property type="match status" value="1"/>
</dbReference>
<organism evidence="6 7">
    <name type="scientific">Paralvinella palmiformis</name>
    <dbReference type="NCBI Taxonomy" id="53620"/>
    <lineage>
        <taxon>Eukaryota</taxon>
        <taxon>Metazoa</taxon>
        <taxon>Spiralia</taxon>
        <taxon>Lophotrochozoa</taxon>
        <taxon>Annelida</taxon>
        <taxon>Polychaeta</taxon>
        <taxon>Sedentaria</taxon>
        <taxon>Canalipalpata</taxon>
        <taxon>Terebellida</taxon>
        <taxon>Terebelliformia</taxon>
        <taxon>Alvinellidae</taxon>
        <taxon>Paralvinella</taxon>
    </lineage>
</organism>
<dbReference type="CDD" id="cd03467">
    <property type="entry name" value="Rieske"/>
    <property type="match status" value="1"/>
</dbReference>
<gene>
    <name evidence="6" type="ORF">LSH36_13g06023</name>
</gene>